<proteinExistence type="predicted"/>
<evidence type="ECO:0000313" key="4">
    <source>
        <dbReference type="EMBL" id="MFI2476466.1"/>
    </source>
</evidence>
<keyword evidence="2 4" id="KW-0012">Acyltransferase</keyword>
<dbReference type="Pfam" id="PF00583">
    <property type="entry name" value="Acetyltransf_1"/>
    <property type="match status" value="1"/>
</dbReference>
<dbReference type="RefSeq" id="WP_397093779.1">
    <property type="nucleotide sequence ID" value="NZ_JBIRYO010000017.1"/>
</dbReference>
<dbReference type="PROSITE" id="PS51186">
    <property type="entry name" value="GNAT"/>
    <property type="match status" value="1"/>
</dbReference>
<dbReference type="Proteomes" id="UP001611415">
    <property type="component" value="Unassembled WGS sequence"/>
</dbReference>
<protein>
    <submittedName>
        <fullName evidence="4">GNAT family N-acetyltransferase</fullName>
        <ecNumber evidence="4">2.3.-.-</ecNumber>
    </submittedName>
</protein>
<keyword evidence="1 4" id="KW-0808">Transferase</keyword>
<dbReference type="Gene3D" id="3.40.630.30">
    <property type="match status" value="1"/>
</dbReference>
<dbReference type="InterPro" id="IPR050832">
    <property type="entry name" value="Bact_Acetyltransf"/>
</dbReference>
<evidence type="ECO:0000256" key="2">
    <source>
        <dbReference type="ARBA" id="ARBA00023315"/>
    </source>
</evidence>
<name>A0ABW7X5S1_9NOCA</name>
<dbReference type="EMBL" id="JBIRYO010000017">
    <property type="protein sequence ID" value="MFI2476466.1"/>
    <property type="molecule type" value="Genomic_DNA"/>
</dbReference>
<keyword evidence="5" id="KW-1185">Reference proteome</keyword>
<dbReference type="GO" id="GO:0016746">
    <property type="term" value="F:acyltransferase activity"/>
    <property type="evidence" value="ECO:0007669"/>
    <property type="project" value="UniProtKB-KW"/>
</dbReference>
<dbReference type="InterPro" id="IPR000182">
    <property type="entry name" value="GNAT_dom"/>
</dbReference>
<organism evidence="4 5">
    <name type="scientific">Nocardia xishanensis</name>
    <dbReference type="NCBI Taxonomy" id="238964"/>
    <lineage>
        <taxon>Bacteria</taxon>
        <taxon>Bacillati</taxon>
        <taxon>Actinomycetota</taxon>
        <taxon>Actinomycetes</taxon>
        <taxon>Mycobacteriales</taxon>
        <taxon>Nocardiaceae</taxon>
        <taxon>Nocardia</taxon>
    </lineage>
</organism>
<dbReference type="PANTHER" id="PTHR43877">
    <property type="entry name" value="AMINOALKYLPHOSPHONATE N-ACETYLTRANSFERASE-RELATED-RELATED"/>
    <property type="match status" value="1"/>
</dbReference>
<reference evidence="4 5" key="1">
    <citation type="submission" date="2024-10" db="EMBL/GenBank/DDBJ databases">
        <title>The Natural Products Discovery Center: Release of the First 8490 Sequenced Strains for Exploring Actinobacteria Biosynthetic Diversity.</title>
        <authorList>
            <person name="Kalkreuter E."/>
            <person name="Kautsar S.A."/>
            <person name="Yang D."/>
            <person name="Bader C.D."/>
            <person name="Teijaro C.N."/>
            <person name="Fluegel L."/>
            <person name="Davis C.M."/>
            <person name="Simpson J.R."/>
            <person name="Lauterbach L."/>
            <person name="Steele A.D."/>
            <person name="Gui C."/>
            <person name="Meng S."/>
            <person name="Li G."/>
            <person name="Viehrig K."/>
            <person name="Ye F."/>
            <person name="Su P."/>
            <person name="Kiefer A.F."/>
            <person name="Nichols A."/>
            <person name="Cepeda A.J."/>
            <person name="Yan W."/>
            <person name="Fan B."/>
            <person name="Jiang Y."/>
            <person name="Adhikari A."/>
            <person name="Zheng C.-J."/>
            <person name="Schuster L."/>
            <person name="Cowan T.M."/>
            <person name="Smanski M.J."/>
            <person name="Chevrette M.G."/>
            <person name="De Carvalho L.P.S."/>
            <person name="Shen B."/>
        </authorList>
    </citation>
    <scope>NUCLEOTIDE SEQUENCE [LARGE SCALE GENOMIC DNA]</scope>
    <source>
        <strain evidence="4 5">NPDC019275</strain>
    </source>
</reference>
<dbReference type="SUPFAM" id="SSF55729">
    <property type="entry name" value="Acyl-CoA N-acyltransferases (Nat)"/>
    <property type="match status" value="1"/>
</dbReference>
<dbReference type="EC" id="2.3.-.-" evidence="4"/>
<evidence type="ECO:0000259" key="3">
    <source>
        <dbReference type="PROSITE" id="PS51186"/>
    </source>
</evidence>
<sequence length="171" mass="19143">MTEAPARAWRIAPLTAEHVHSLAECHIACWREAYRGLVPDHVLDAFDVDRRAEAWDRIRRAHPGSTHVAVVDDIVIGFASSSPSRDRAPVAPLELNALYVRADWYGTGLADELLTAVVDPDQPCSLWVFEDNPRARAFYRKHGFALEGARKVEDFTVAMQVRMIRPARATG</sequence>
<evidence type="ECO:0000313" key="5">
    <source>
        <dbReference type="Proteomes" id="UP001611415"/>
    </source>
</evidence>
<feature type="domain" description="N-acetyltransferase" evidence="3">
    <location>
        <begin position="17"/>
        <end position="168"/>
    </location>
</feature>
<comment type="caution">
    <text evidence="4">The sequence shown here is derived from an EMBL/GenBank/DDBJ whole genome shotgun (WGS) entry which is preliminary data.</text>
</comment>
<dbReference type="InterPro" id="IPR016181">
    <property type="entry name" value="Acyl_CoA_acyltransferase"/>
</dbReference>
<evidence type="ECO:0000256" key="1">
    <source>
        <dbReference type="ARBA" id="ARBA00022679"/>
    </source>
</evidence>
<accession>A0ABW7X5S1</accession>
<gene>
    <name evidence="4" type="ORF">ACH49W_24060</name>
</gene>
<dbReference type="CDD" id="cd04301">
    <property type="entry name" value="NAT_SF"/>
    <property type="match status" value="1"/>
</dbReference>